<evidence type="ECO:0008006" key="3">
    <source>
        <dbReference type="Google" id="ProtNLM"/>
    </source>
</evidence>
<sequence>MTVLSDNPTPLARTITIYRPAGGTEGYREVHDKTSSITVSCFPWKTAREVRMQPVPACYILADHGSVYIGETSDVHSRLAAHIRDSDKNFAREAYVVTGVGSEGKRRFNSTAAVYFQYHLTHLALQANLVDVIKGTNPQLPEADEHESASLDVFLQQSQSLLFDAGCRAFKSNFASQRRSGSATVDTAGPAGTMEIDVIGVAPISGQLELSYTGLWARGYESQRGFVVLAGSEVRTDINPTAWDWIDEDRSKLRAAGALMAIPGLADRERLCVAVQFDSASSAAKVVTGSRDAYRWVTPRLSQPMLSVA</sequence>
<evidence type="ECO:0000313" key="2">
    <source>
        <dbReference type="Proteomes" id="UP000594015"/>
    </source>
</evidence>
<dbReference type="EMBL" id="CP030050">
    <property type="protein sequence ID" value="QOZ67294.1"/>
    <property type="molecule type" value="Genomic_DNA"/>
</dbReference>
<dbReference type="KEGG" id="barh:WN72_13965"/>
<proteinExistence type="predicted"/>
<dbReference type="AlphaFoldDB" id="A0AAE7NRC3"/>
<name>A0AAE7NRC3_9BRAD</name>
<organism evidence="1 2">
    <name type="scientific">Bradyrhizobium arachidis</name>
    <dbReference type="NCBI Taxonomy" id="858423"/>
    <lineage>
        <taxon>Bacteria</taxon>
        <taxon>Pseudomonadati</taxon>
        <taxon>Pseudomonadota</taxon>
        <taxon>Alphaproteobacteria</taxon>
        <taxon>Hyphomicrobiales</taxon>
        <taxon>Nitrobacteraceae</taxon>
        <taxon>Bradyrhizobium</taxon>
    </lineage>
</organism>
<protein>
    <recommendedName>
        <fullName evidence="3">GIY-YIG domain-containing protein</fullName>
    </recommendedName>
</protein>
<accession>A0AAE7NRC3</accession>
<evidence type="ECO:0000313" key="1">
    <source>
        <dbReference type="EMBL" id="QOZ67294.1"/>
    </source>
</evidence>
<dbReference type="Proteomes" id="UP000594015">
    <property type="component" value="Chromosome"/>
</dbReference>
<dbReference type="SUPFAM" id="SSF82771">
    <property type="entry name" value="GIY-YIG endonuclease"/>
    <property type="match status" value="1"/>
</dbReference>
<dbReference type="InterPro" id="IPR035901">
    <property type="entry name" value="GIY-YIG_endonuc_sf"/>
</dbReference>
<reference evidence="1 2" key="1">
    <citation type="submission" date="2018-06" db="EMBL/GenBank/DDBJ databases">
        <title>Comparative genomics of Bradyrhizobium nodulating Arachidis hypogaea.</title>
        <authorList>
            <person name="Li Y."/>
        </authorList>
    </citation>
    <scope>NUCLEOTIDE SEQUENCE [LARGE SCALE GENOMIC DNA]</scope>
    <source>
        <strain evidence="1 2">CCBAU 051107</strain>
    </source>
</reference>
<dbReference type="RefSeq" id="WP_092214386.1">
    <property type="nucleotide sequence ID" value="NZ_CP030050.1"/>
</dbReference>
<gene>
    <name evidence="1" type="ORF">WN72_13965</name>
</gene>